<accession>A0A194V3T0</accession>
<keyword evidence="3" id="KW-1185">Reference proteome</keyword>
<proteinExistence type="predicted"/>
<feature type="compositionally biased region" description="Polar residues" evidence="1">
    <location>
        <begin position="1"/>
        <end position="26"/>
    </location>
</feature>
<gene>
    <name evidence="2" type="ORF">VP1G_05759</name>
</gene>
<sequence length="123" mass="13073">MDAPLSSPTRQQAQRTASQWPQSTNKGFGAVPPPPAPQQAQTPSTDALLKDFSLVAEAAKRAQMAVVMRDLGDLGLSYRHPSPDEVACLELSGETGVIASVIERGKTGVKTAKQASEQYMAHI</sequence>
<reference evidence="3" key="1">
    <citation type="submission" date="2014-12" db="EMBL/GenBank/DDBJ databases">
        <title>Genome Sequence of Valsa Canker Pathogens Uncovers a Specific Adaption of Colonization on Woody Bark.</title>
        <authorList>
            <person name="Yin Z."/>
            <person name="Liu H."/>
            <person name="Gao X."/>
            <person name="Li Z."/>
            <person name="Song N."/>
            <person name="Ke X."/>
            <person name="Dai Q."/>
            <person name="Wu Y."/>
            <person name="Sun Y."/>
            <person name="Xu J.-R."/>
            <person name="Kang Z.K."/>
            <person name="Wang L."/>
            <person name="Huang L."/>
        </authorList>
    </citation>
    <scope>NUCLEOTIDE SEQUENCE [LARGE SCALE GENOMIC DNA]</scope>
    <source>
        <strain evidence="3">SXYL134</strain>
    </source>
</reference>
<evidence type="ECO:0000256" key="1">
    <source>
        <dbReference type="SAM" id="MobiDB-lite"/>
    </source>
</evidence>
<dbReference type="AlphaFoldDB" id="A0A194V3T0"/>
<dbReference type="OrthoDB" id="4157208at2759"/>
<evidence type="ECO:0000313" key="2">
    <source>
        <dbReference type="EMBL" id="KUI58501.1"/>
    </source>
</evidence>
<name>A0A194V3T0_CYTMA</name>
<evidence type="ECO:0000313" key="3">
    <source>
        <dbReference type="Proteomes" id="UP000078576"/>
    </source>
</evidence>
<dbReference type="EMBL" id="KN714714">
    <property type="protein sequence ID" value="KUI58501.1"/>
    <property type="molecule type" value="Genomic_DNA"/>
</dbReference>
<organism evidence="2 3">
    <name type="scientific">Cytospora mali</name>
    <name type="common">Apple Valsa canker fungus</name>
    <name type="synonym">Valsa mali</name>
    <dbReference type="NCBI Taxonomy" id="578113"/>
    <lineage>
        <taxon>Eukaryota</taxon>
        <taxon>Fungi</taxon>
        <taxon>Dikarya</taxon>
        <taxon>Ascomycota</taxon>
        <taxon>Pezizomycotina</taxon>
        <taxon>Sordariomycetes</taxon>
        <taxon>Sordariomycetidae</taxon>
        <taxon>Diaporthales</taxon>
        <taxon>Cytosporaceae</taxon>
        <taxon>Cytospora</taxon>
    </lineage>
</organism>
<feature type="region of interest" description="Disordered" evidence="1">
    <location>
        <begin position="1"/>
        <end position="43"/>
    </location>
</feature>
<dbReference type="Proteomes" id="UP000078576">
    <property type="component" value="Unassembled WGS sequence"/>
</dbReference>
<protein>
    <submittedName>
        <fullName evidence="2">Uncharacterized protein</fullName>
    </submittedName>
</protein>